<evidence type="ECO:0000259" key="7">
    <source>
        <dbReference type="PROSITE" id="PS50160"/>
    </source>
</evidence>
<dbReference type="InterPro" id="IPR029710">
    <property type="entry name" value="LIG4"/>
</dbReference>
<dbReference type="EMBL" id="MU154532">
    <property type="protein sequence ID" value="KAF9499477.1"/>
    <property type="molecule type" value="Genomic_DNA"/>
</dbReference>
<dbReference type="InterPro" id="IPR036599">
    <property type="entry name" value="DNA_ligase_N_sf"/>
</dbReference>
<dbReference type="Gene3D" id="2.40.50.140">
    <property type="entry name" value="Nucleic acid-binding proteins"/>
    <property type="match status" value="1"/>
</dbReference>
<feature type="compositionally biased region" description="Basic and acidic residues" evidence="6">
    <location>
        <begin position="800"/>
        <end position="814"/>
    </location>
</feature>
<dbReference type="Pfam" id="PF04675">
    <property type="entry name" value="DNA_ligase_A_N"/>
    <property type="match status" value="1"/>
</dbReference>
<evidence type="ECO:0000313" key="8">
    <source>
        <dbReference type="EMBL" id="KAF9499477.1"/>
    </source>
</evidence>
<dbReference type="AlphaFoldDB" id="A0A9P6DC97"/>
<comment type="caution">
    <text evidence="8">The sequence shown here is derived from an EMBL/GenBank/DDBJ whole genome shotgun (WGS) entry which is preliminary data.</text>
</comment>
<proteinExistence type="inferred from homology"/>
<name>A0A9P6DC97_PLEER</name>
<dbReference type="Gene3D" id="3.30.470.30">
    <property type="entry name" value="DNA ligase/mRNA capping enzyme"/>
    <property type="match status" value="1"/>
</dbReference>
<dbReference type="OrthoDB" id="7482721at2759"/>
<dbReference type="Proteomes" id="UP000807025">
    <property type="component" value="Unassembled WGS sequence"/>
</dbReference>
<reference evidence="8" key="1">
    <citation type="submission" date="2020-11" db="EMBL/GenBank/DDBJ databases">
        <authorList>
            <consortium name="DOE Joint Genome Institute"/>
            <person name="Ahrendt S."/>
            <person name="Riley R."/>
            <person name="Andreopoulos W."/>
            <person name="Labutti K."/>
            <person name="Pangilinan J."/>
            <person name="Ruiz-Duenas F.J."/>
            <person name="Barrasa J.M."/>
            <person name="Sanchez-Garcia M."/>
            <person name="Camarero S."/>
            <person name="Miyauchi S."/>
            <person name="Serrano A."/>
            <person name="Linde D."/>
            <person name="Babiker R."/>
            <person name="Drula E."/>
            <person name="Ayuso-Fernandez I."/>
            <person name="Pacheco R."/>
            <person name="Padilla G."/>
            <person name="Ferreira P."/>
            <person name="Barriuso J."/>
            <person name="Kellner H."/>
            <person name="Castanera R."/>
            <person name="Alfaro M."/>
            <person name="Ramirez L."/>
            <person name="Pisabarro A.G."/>
            <person name="Kuo A."/>
            <person name="Tritt A."/>
            <person name="Lipzen A."/>
            <person name="He G."/>
            <person name="Yan M."/>
            <person name="Ng V."/>
            <person name="Cullen D."/>
            <person name="Martin F."/>
            <person name="Rosso M.-N."/>
            <person name="Henrissat B."/>
            <person name="Hibbett D."/>
            <person name="Martinez A.T."/>
            <person name="Grigoriev I.V."/>
        </authorList>
    </citation>
    <scope>NUCLEOTIDE SEQUENCE</scope>
    <source>
        <strain evidence="8">ATCC 90797</strain>
    </source>
</reference>
<sequence length="995" mass="112524">MSEPVFVEGVPFSFFVSLVREISEITPKSAARRPKDSHLHPARRTFRRWLAALRKQFNPLPPHTVAILFRLLFPEEDKKRKYELQETKFIPLLANCFGFSSTSLEKWNAEGNSGCLGCELRRILEETHADPSESISSLSMGQVNELLDELAASSLFTDDSIRRKHLKASRRPRSAVIRRLFRPLTPLDAACAVQIILKDMRPLLYPQTEKRYTAALKNLNSRSYTTLTKEDVMFELDPPGSLYRMSKVVARLDEAVEAHEQSLMPGQPRIGIAIQIPKSSKAQSCGHGLKFLQGAKKVYAETKYDGERAQIHVEVPSDGTKALITIFSKSTRDSSLDRVGVFPIIRQALGLEEGQTPRITQNVILDAEMVAYQNDHIDEFWRIRGLVETTAYGVRGSRRISGAGKPSNIAYSQCSLASSVNEGRHLALVFFDILYLDSQSTLHRPYDERRDLLECTVQTIPHHAIFSKRTLLEPQRESLTAHLCEVFADAISNHEEGLVLKASNSRYNDTSLPWVKVKRDYIPGLGDCLDMVILGADWEKDRGRGLYAPTGTLTTFYVGILENSSEIESFPGTKPAFHIYFTSSYGLDRETLEETNFLIKNSDPVEYDKRHPPKGLPYTYTLYPGIKPPGILFSTPLLGELYGDRFTKAAQSKYYEPRFPRLIKIYRPKERSWQDGVTPEVLLSTAREVLGVDGKDKDVRDFCNGLFGQPLSPGVRSGKKRKKRQVHWVSRLRHVDKLPPLELEIFESNRNREAERGIENLSSENMDDDEARSPLVEVTNRLLPPFMLPQLGPSRLSPRTPDKSTVSREADRSPSSKRRKVSMTSSPVFSSPPLVPISPRQANTRIPTPITSPIFSSPIPSRTAIKPTLEDFLRHSLICVARNKPTTTAYPIIPSDNELHSIESVFIGCGWSKDIRGTSTSSWVRQGVIFVEDSTWLRYVMDAIYQRKQSMMMSTTRGKVKVDDSTPRRKPIWVFDCKVLGMETWDAEDALCRSD</sequence>
<keyword evidence="9" id="KW-1185">Reference proteome</keyword>
<dbReference type="PANTHER" id="PTHR45997">
    <property type="entry name" value="DNA LIGASE 4"/>
    <property type="match status" value="1"/>
</dbReference>
<dbReference type="Gene3D" id="1.10.3260.10">
    <property type="entry name" value="DNA ligase, ATP-dependent, N-terminal domain"/>
    <property type="match status" value="1"/>
</dbReference>
<dbReference type="InterPro" id="IPR012340">
    <property type="entry name" value="NA-bd_OB-fold"/>
</dbReference>
<evidence type="ECO:0000256" key="1">
    <source>
        <dbReference type="ARBA" id="ARBA00007572"/>
    </source>
</evidence>
<dbReference type="PROSITE" id="PS50160">
    <property type="entry name" value="DNA_LIGASE_A3"/>
    <property type="match status" value="1"/>
</dbReference>
<dbReference type="Pfam" id="PF01068">
    <property type="entry name" value="DNA_ligase_A_M"/>
    <property type="match status" value="1"/>
</dbReference>
<comment type="similarity">
    <text evidence="1">Belongs to the ATP-dependent DNA ligase family.</text>
</comment>
<keyword evidence="5" id="KW-0539">Nucleus</keyword>
<dbReference type="PANTHER" id="PTHR45997:SF2">
    <property type="entry name" value="ATP DEPENDENT DNA LIGASE DOMAIN PROTEIN (AFU_ORTHOLOGUE AFUA_5G02430)"/>
    <property type="match status" value="1"/>
</dbReference>
<accession>A0A9P6DC97</accession>
<evidence type="ECO:0000256" key="2">
    <source>
        <dbReference type="ARBA" id="ARBA00022598"/>
    </source>
</evidence>
<evidence type="ECO:0000256" key="6">
    <source>
        <dbReference type="SAM" id="MobiDB-lite"/>
    </source>
</evidence>
<organism evidence="8 9">
    <name type="scientific">Pleurotus eryngii</name>
    <name type="common">Boletus of the steppes</name>
    <dbReference type="NCBI Taxonomy" id="5323"/>
    <lineage>
        <taxon>Eukaryota</taxon>
        <taxon>Fungi</taxon>
        <taxon>Dikarya</taxon>
        <taxon>Basidiomycota</taxon>
        <taxon>Agaricomycotina</taxon>
        <taxon>Agaricomycetes</taxon>
        <taxon>Agaricomycetidae</taxon>
        <taxon>Agaricales</taxon>
        <taxon>Pleurotineae</taxon>
        <taxon>Pleurotaceae</taxon>
        <taxon>Pleurotus</taxon>
    </lineage>
</organism>
<keyword evidence="3" id="KW-0547">Nucleotide-binding</keyword>
<dbReference type="GO" id="GO:0003677">
    <property type="term" value="F:DNA binding"/>
    <property type="evidence" value="ECO:0007669"/>
    <property type="project" value="InterPro"/>
</dbReference>
<gene>
    <name evidence="8" type="ORF">BDN71DRAFT_1442154</name>
</gene>
<dbReference type="InterPro" id="IPR012308">
    <property type="entry name" value="DNA_ligase_ATP-dep_N"/>
</dbReference>
<feature type="region of interest" description="Disordered" evidence="6">
    <location>
        <begin position="786"/>
        <end position="853"/>
    </location>
</feature>
<feature type="domain" description="ATP-dependent DNA ligase family profile" evidence="7">
    <location>
        <begin position="428"/>
        <end position="545"/>
    </location>
</feature>
<evidence type="ECO:0000256" key="5">
    <source>
        <dbReference type="ARBA" id="ARBA00023242"/>
    </source>
</evidence>
<dbReference type="InterPro" id="IPR012310">
    <property type="entry name" value="DNA_ligase_ATP-dep_cent"/>
</dbReference>
<evidence type="ECO:0000256" key="3">
    <source>
        <dbReference type="ARBA" id="ARBA00022741"/>
    </source>
</evidence>
<dbReference type="GO" id="GO:0006303">
    <property type="term" value="P:double-strand break repair via nonhomologous end joining"/>
    <property type="evidence" value="ECO:0007669"/>
    <property type="project" value="TreeGrafter"/>
</dbReference>
<keyword evidence="2" id="KW-0436">Ligase</keyword>
<feature type="compositionally biased region" description="Low complexity" evidence="6">
    <location>
        <begin position="844"/>
        <end position="853"/>
    </location>
</feature>
<protein>
    <recommendedName>
        <fullName evidence="7">ATP-dependent DNA ligase family profile domain-containing protein</fullName>
    </recommendedName>
</protein>
<dbReference type="PROSITE" id="PS00697">
    <property type="entry name" value="DNA_LIGASE_A1"/>
    <property type="match status" value="1"/>
</dbReference>
<dbReference type="GO" id="GO:0005524">
    <property type="term" value="F:ATP binding"/>
    <property type="evidence" value="ECO:0007669"/>
    <property type="project" value="UniProtKB-KW"/>
</dbReference>
<dbReference type="InterPro" id="IPR016059">
    <property type="entry name" value="DNA_ligase_ATP-dep_CS"/>
</dbReference>
<dbReference type="GO" id="GO:0006297">
    <property type="term" value="P:nucleotide-excision repair, DNA gap filling"/>
    <property type="evidence" value="ECO:0007669"/>
    <property type="project" value="TreeGrafter"/>
</dbReference>
<evidence type="ECO:0000313" key="9">
    <source>
        <dbReference type="Proteomes" id="UP000807025"/>
    </source>
</evidence>
<dbReference type="GO" id="GO:0032807">
    <property type="term" value="C:DNA ligase IV complex"/>
    <property type="evidence" value="ECO:0007669"/>
    <property type="project" value="TreeGrafter"/>
</dbReference>
<dbReference type="GO" id="GO:0006310">
    <property type="term" value="P:DNA recombination"/>
    <property type="evidence" value="ECO:0007669"/>
    <property type="project" value="InterPro"/>
</dbReference>
<evidence type="ECO:0000256" key="4">
    <source>
        <dbReference type="ARBA" id="ARBA00022840"/>
    </source>
</evidence>
<keyword evidence="4" id="KW-0067">ATP-binding</keyword>
<dbReference type="GO" id="GO:0003910">
    <property type="term" value="F:DNA ligase (ATP) activity"/>
    <property type="evidence" value="ECO:0007669"/>
    <property type="project" value="InterPro"/>
</dbReference>
<dbReference type="SUPFAM" id="SSF56091">
    <property type="entry name" value="DNA ligase/mRNA capping enzyme, catalytic domain"/>
    <property type="match status" value="1"/>
</dbReference>